<comment type="similarity">
    <text evidence="6">Belongs to the peptidase M48 family.</text>
</comment>
<evidence type="ECO:0000256" key="6">
    <source>
        <dbReference type="RuleBase" id="RU003983"/>
    </source>
</evidence>
<keyword evidence="9" id="KW-1185">Reference proteome</keyword>
<keyword evidence="2" id="KW-0479">Metal-binding</keyword>
<dbReference type="PANTHER" id="PTHR22726:SF1">
    <property type="entry name" value="METALLOENDOPEPTIDASE OMA1, MITOCHONDRIAL"/>
    <property type="match status" value="1"/>
</dbReference>
<reference evidence="8 9" key="1">
    <citation type="submission" date="2016-12" db="EMBL/GenBank/DDBJ databases">
        <title>The genomes of Aspergillus section Nigri reveals drivers in fungal speciation.</title>
        <authorList>
            <consortium name="DOE Joint Genome Institute"/>
            <person name="Vesth T.C."/>
            <person name="Nybo J."/>
            <person name="Theobald S."/>
            <person name="Brandl J."/>
            <person name="Frisvad J.C."/>
            <person name="Nielsen K.F."/>
            <person name="Lyhne E.K."/>
            <person name="Kogle M.E."/>
            <person name="Kuo A."/>
            <person name="Riley R."/>
            <person name="Clum A."/>
            <person name="Nolan M."/>
            <person name="Lipzen A."/>
            <person name="Salamov A."/>
            <person name="Henrissat B."/>
            <person name="Wiebenga A."/>
            <person name="De Vries R.P."/>
            <person name="Grigoriev I.V."/>
            <person name="Mortensen U.H."/>
            <person name="Andersen M.R."/>
            <person name="Baker S.E."/>
        </authorList>
    </citation>
    <scope>NUCLEOTIDE SEQUENCE [LARGE SCALE GENOMIC DNA]</scope>
    <source>
        <strain evidence="8 9">JOP 1030-1</strain>
    </source>
</reference>
<keyword evidence="5 6" id="KW-0482">Metalloprotease</keyword>
<evidence type="ECO:0000256" key="3">
    <source>
        <dbReference type="ARBA" id="ARBA00022801"/>
    </source>
</evidence>
<evidence type="ECO:0000256" key="2">
    <source>
        <dbReference type="ARBA" id="ARBA00022723"/>
    </source>
</evidence>
<dbReference type="GO" id="GO:0004222">
    <property type="term" value="F:metalloendopeptidase activity"/>
    <property type="evidence" value="ECO:0007669"/>
    <property type="project" value="InterPro"/>
</dbReference>
<dbReference type="EMBL" id="KZ821277">
    <property type="protein sequence ID" value="PYH40743.1"/>
    <property type="molecule type" value="Genomic_DNA"/>
</dbReference>
<name>A0A318Z7K4_9EURO</name>
<dbReference type="GO" id="GO:0034982">
    <property type="term" value="P:mitochondrial protein processing"/>
    <property type="evidence" value="ECO:0007669"/>
    <property type="project" value="TreeGrafter"/>
</dbReference>
<dbReference type="STRING" id="1450539.A0A318Z7K4"/>
<gene>
    <name evidence="8" type="ORF">BP01DRAFT_350622</name>
</gene>
<dbReference type="Pfam" id="PF01435">
    <property type="entry name" value="Peptidase_M48"/>
    <property type="match status" value="1"/>
</dbReference>
<proteinExistence type="inferred from homology"/>
<dbReference type="Proteomes" id="UP000248349">
    <property type="component" value="Unassembled WGS sequence"/>
</dbReference>
<comment type="cofactor">
    <cofactor evidence="6">
        <name>Zn(2+)</name>
        <dbReference type="ChEBI" id="CHEBI:29105"/>
    </cofactor>
    <text evidence="6">Binds 1 zinc ion per subunit.</text>
</comment>
<evidence type="ECO:0000256" key="5">
    <source>
        <dbReference type="ARBA" id="ARBA00023049"/>
    </source>
</evidence>
<keyword evidence="1 6" id="KW-0645">Protease</keyword>
<dbReference type="GeneID" id="37075032"/>
<evidence type="ECO:0000256" key="1">
    <source>
        <dbReference type="ARBA" id="ARBA00022670"/>
    </source>
</evidence>
<accession>A0A318Z7K4</accession>
<dbReference type="GO" id="GO:0006515">
    <property type="term" value="P:protein quality control for misfolded or incompletely synthesized proteins"/>
    <property type="evidence" value="ECO:0007669"/>
    <property type="project" value="TreeGrafter"/>
</dbReference>
<dbReference type="GO" id="GO:0005743">
    <property type="term" value="C:mitochondrial inner membrane"/>
    <property type="evidence" value="ECO:0007669"/>
    <property type="project" value="TreeGrafter"/>
</dbReference>
<dbReference type="Gene3D" id="3.30.2010.10">
    <property type="entry name" value="Metalloproteases ('zincins'), catalytic domain"/>
    <property type="match status" value="1"/>
</dbReference>
<evidence type="ECO:0000313" key="8">
    <source>
        <dbReference type="EMBL" id="PYH40743.1"/>
    </source>
</evidence>
<sequence length="365" mass="41631">MLHQTMERVISHVFPHTKEYVYVSWRSHVISTRTFASHTSRLRSVPRAFQNPQSRAFSGFGRRCSNGQYNRFNDSGRGPRAPPLIHHLLLRARTEHFVLLGLGVSAFYYYNTEVVEMTGRRRLNFISAEHELELGEKAYREVLAQHRDHILPDSHPASKMVHRVLERLIPQARVEGAQWRAHVIKADDVRNAFVLPGGKVFVFTGILPFCKDENGLAAVLGHEIAHVVAHHGAEGMTRNYLLRSLVTVASFLFDISAMIPAYLSHYLVNLPNSRVQEAEADDMGLIMMAQACYNPEAAIAFWQRLVNNKEAHEVHQFLSTHPSNENRIHALSEKLNTAQTIYLNSGCQVANEYMPDFRRAFAYHK</sequence>
<protein>
    <recommendedName>
        <fullName evidence="7">Peptidase M48 domain-containing protein</fullName>
    </recommendedName>
</protein>
<evidence type="ECO:0000256" key="4">
    <source>
        <dbReference type="ARBA" id="ARBA00022833"/>
    </source>
</evidence>
<dbReference type="CDD" id="cd07331">
    <property type="entry name" value="M48C_Oma1_like"/>
    <property type="match status" value="1"/>
</dbReference>
<evidence type="ECO:0000313" key="9">
    <source>
        <dbReference type="Proteomes" id="UP000248349"/>
    </source>
</evidence>
<dbReference type="OrthoDB" id="7464992at2759"/>
<dbReference type="RefSeq" id="XP_025426725.1">
    <property type="nucleotide sequence ID" value="XM_025573804.1"/>
</dbReference>
<keyword evidence="4 6" id="KW-0862">Zinc</keyword>
<keyword evidence="3 6" id="KW-0378">Hydrolase</keyword>
<feature type="domain" description="Peptidase M48" evidence="7">
    <location>
        <begin position="159"/>
        <end position="333"/>
    </location>
</feature>
<dbReference type="AlphaFoldDB" id="A0A318Z7K4"/>
<organism evidence="8 9">
    <name type="scientific">Aspergillus saccharolyticus JOP 1030-1</name>
    <dbReference type="NCBI Taxonomy" id="1450539"/>
    <lineage>
        <taxon>Eukaryota</taxon>
        <taxon>Fungi</taxon>
        <taxon>Dikarya</taxon>
        <taxon>Ascomycota</taxon>
        <taxon>Pezizomycotina</taxon>
        <taxon>Eurotiomycetes</taxon>
        <taxon>Eurotiomycetidae</taxon>
        <taxon>Eurotiales</taxon>
        <taxon>Aspergillaceae</taxon>
        <taxon>Aspergillus</taxon>
        <taxon>Aspergillus subgen. Circumdati</taxon>
    </lineage>
</organism>
<dbReference type="InterPro" id="IPR001915">
    <property type="entry name" value="Peptidase_M48"/>
</dbReference>
<evidence type="ECO:0000259" key="7">
    <source>
        <dbReference type="Pfam" id="PF01435"/>
    </source>
</evidence>
<dbReference type="InterPro" id="IPR051156">
    <property type="entry name" value="Mito/Outer_Membr_Metalloprot"/>
</dbReference>
<dbReference type="GO" id="GO:0046872">
    <property type="term" value="F:metal ion binding"/>
    <property type="evidence" value="ECO:0007669"/>
    <property type="project" value="UniProtKB-KW"/>
</dbReference>
<dbReference type="PANTHER" id="PTHR22726">
    <property type="entry name" value="METALLOENDOPEPTIDASE OMA1"/>
    <property type="match status" value="1"/>
</dbReference>